<protein>
    <submittedName>
        <fullName evidence="7">Latrophilin-like protein LAT-2</fullName>
    </submittedName>
</protein>
<dbReference type="InterPro" id="IPR017981">
    <property type="entry name" value="GPCR_2-like_7TM"/>
</dbReference>
<keyword evidence="3 5" id="KW-1133">Transmembrane helix</keyword>
<evidence type="ECO:0000256" key="2">
    <source>
        <dbReference type="ARBA" id="ARBA00022692"/>
    </source>
</evidence>
<name>A0A8D8Q803_9HEMI</name>
<reference evidence="7" key="1">
    <citation type="submission" date="2021-05" db="EMBL/GenBank/DDBJ databases">
        <authorList>
            <person name="Alioto T."/>
            <person name="Alioto T."/>
            <person name="Gomez Garrido J."/>
        </authorList>
    </citation>
    <scope>NUCLEOTIDE SEQUENCE</scope>
</reference>
<feature type="transmembrane region" description="Helical" evidence="5">
    <location>
        <begin position="266"/>
        <end position="287"/>
    </location>
</feature>
<dbReference type="InterPro" id="IPR000832">
    <property type="entry name" value="GPCR_2_secretin-like"/>
</dbReference>
<dbReference type="EMBL" id="HBUF01063475">
    <property type="protein sequence ID" value="CAG6626767.1"/>
    <property type="molecule type" value="Transcribed_RNA"/>
</dbReference>
<dbReference type="Gene3D" id="1.20.1070.10">
    <property type="entry name" value="Rhodopsin 7-helix transmembrane proteins"/>
    <property type="match status" value="1"/>
</dbReference>
<dbReference type="Pfam" id="PF00002">
    <property type="entry name" value="7tm_2"/>
    <property type="match status" value="1"/>
</dbReference>
<feature type="transmembrane region" description="Helical" evidence="5">
    <location>
        <begin position="28"/>
        <end position="54"/>
    </location>
</feature>
<comment type="subcellular location">
    <subcellularLocation>
        <location evidence="1">Membrane</location>
        <topology evidence="1">Multi-pass membrane protein</topology>
    </subcellularLocation>
</comment>
<evidence type="ECO:0000256" key="5">
    <source>
        <dbReference type="SAM" id="Phobius"/>
    </source>
</evidence>
<dbReference type="AlphaFoldDB" id="A0A8D8Q803"/>
<dbReference type="PANTHER" id="PTHR45902">
    <property type="entry name" value="LATROPHILIN RECEPTOR-LIKE PROTEIN A"/>
    <property type="match status" value="1"/>
</dbReference>
<proteinExistence type="predicted"/>
<evidence type="ECO:0000313" key="7">
    <source>
        <dbReference type="EMBL" id="CAG6626767.1"/>
    </source>
</evidence>
<feature type="transmembrane region" description="Helical" evidence="5">
    <location>
        <begin position="66"/>
        <end position="86"/>
    </location>
</feature>
<dbReference type="InterPro" id="IPR053231">
    <property type="entry name" value="GPCR_LN-TM7"/>
</dbReference>
<evidence type="ECO:0000259" key="6">
    <source>
        <dbReference type="PROSITE" id="PS50261"/>
    </source>
</evidence>
<dbReference type="GO" id="GO:0007166">
    <property type="term" value="P:cell surface receptor signaling pathway"/>
    <property type="evidence" value="ECO:0007669"/>
    <property type="project" value="InterPro"/>
</dbReference>
<keyword evidence="4 5" id="KW-0472">Membrane</keyword>
<keyword evidence="2 5" id="KW-0812">Transmembrane</keyword>
<evidence type="ECO:0000256" key="3">
    <source>
        <dbReference type="ARBA" id="ARBA00022989"/>
    </source>
</evidence>
<sequence length="336" mass="38831">MENLYSRHGFPPLNYHHHHNTTNDDEGILSLVVVLGSSISLVGLVFAFITYSLFSDLRNLSGTNLMNFLAALFMSQLLYVIGVGGIEDTDLGLSIAFALHYLHSAVFCWLLLMVYNMNRDFRDTINIVPTLDPNITRTFVKYSIFGWGCPLVFLAFALFLQWDSIDGHWRNTQRLQHFNCWFLNDSVFFNAFATPVCTLVFLKLYFVCKSYITMKYCVSLQVNIKMKEKMKKKRTLQIHLYLKMITVVTVILFLSIFVKITKSQTVWIVFNIAHSLQGILIVIIVTCNSQVMNIYSHSMKLHKNTFYNSMFIKRSRHLSRSASLQMLTWEPLPDAI</sequence>
<evidence type="ECO:0000256" key="1">
    <source>
        <dbReference type="ARBA" id="ARBA00004141"/>
    </source>
</evidence>
<organism evidence="7">
    <name type="scientific">Cacopsylla melanoneura</name>
    <dbReference type="NCBI Taxonomy" id="428564"/>
    <lineage>
        <taxon>Eukaryota</taxon>
        <taxon>Metazoa</taxon>
        <taxon>Ecdysozoa</taxon>
        <taxon>Arthropoda</taxon>
        <taxon>Hexapoda</taxon>
        <taxon>Insecta</taxon>
        <taxon>Pterygota</taxon>
        <taxon>Neoptera</taxon>
        <taxon>Paraneoptera</taxon>
        <taxon>Hemiptera</taxon>
        <taxon>Sternorrhyncha</taxon>
        <taxon>Psylloidea</taxon>
        <taxon>Psyllidae</taxon>
        <taxon>Psyllinae</taxon>
        <taxon>Cacopsylla</taxon>
    </lineage>
</organism>
<dbReference type="GO" id="GO:0016020">
    <property type="term" value="C:membrane"/>
    <property type="evidence" value="ECO:0007669"/>
    <property type="project" value="UniProtKB-SubCell"/>
</dbReference>
<feature type="transmembrane region" description="Helical" evidence="5">
    <location>
        <begin position="240"/>
        <end position="260"/>
    </location>
</feature>
<feature type="transmembrane region" description="Helical" evidence="5">
    <location>
        <begin position="187"/>
        <end position="206"/>
    </location>
</feature>
<evidence type="ECO:0000256" key="4">
    <source>
        <dbReference type="ARBA" id="ARBA00023136"/>
    </source>
</evidence>
<dbReference type="GO" id="GO:0004930">
    <property type="term" value="F:G protein-coupled receptor activity"/>
    <property type="evidence" value="ECO:0007669"/>
    <property type="project" value="InterPro"/>
</dbReference>
<feature type="transmembrane region" description="Helical" evidence="5">
    <location>
        <begin position="144"/>
        <end position="162"/>
    </location>
</feature>
<dbReference type="PANTHER" id="PTHR45902:SF2">
    <property type="entry name" value="G-PROTEIN COUPLED RECEPTORS FAMILY 2 PROFILE 2 DOMAIN-CONTAINING PROTEIN"/>
    <property type="match status" value="1"/>
</dbReference>
<feature type="domain" description="G-protein coupled receptors family 2 profile 2" evidence="6">
    <location>
        <begin position="29"/>
        <end position="289"/>
    </location>
</feature>
<dbReference type="PROSITE" id="PS50261">
    <property type="entry name" value="G_PROTEIN_RECEP_F2_4"/>
    <property type="match status" value="1"/>
</dbReference>
<feature type="transmembrane region" description="Helical" evidence="5">
    <location>
        <begin position="92"/>
        <end position="115"/>
    </location>
</feature>
<accession>A0A8D8Q803</accession>